<comment type="caution">
    <text evidence="8">The sequence shown here is derived from an EMBL/GenBank/DDBJ whole genome shotgun (WGS) entry which is preliminary data.</text>
</comment>
<dbReference type="PRINTS" id="PR00607">
    <property type="entry name" value="CYTCHROMECIE"/>
</dbReference>
<dbReference type="GO" id="GO:0020037">
    <property type="term" value="F:heme binding"/>
    <property type="evidence" value="ECO:0007669"/>
    <property type="project" value="InterPro"/>
</dbReference>
<dbReference type="SUPFAM" id="SSF46626">
    <property type="entry name" value="Cytochrome c"/>
    <property type="match status" value="1"/>
</dbReference>
<dbReference type="STRING" id="1137799.GZ78_25865"/>
<gene>
    <name evidence="8" type="ORF">GZ78_25865</name>
</gene>
<dbReference type="EMBL" id="JOKH01000008">
    <property type="protein sequence ID" value="KEQ14063.1"/>
    <property type="molecule type" value="Genomic_DNA"/>
</dbReference>
<name>A0A081N6J0_9GAMM</name>
<feature type="domain" description="Cytochrome c" evidence="7">
    <location>
        <begin position="66"/>
        <end position="148"/>
    </location>
</feature>
<dbReference type="GO" id="GO:0009055">
    <property type="term" value="F:electron transfer activity"/>
    <property type="evidence" value="ECO:0007669"/>
    <property type="project" value="InterPro"/>
</dbReference>
<dbReference type="Gene3D" id="1.10.760.10">
    <property type="entry name" value="Cytochrome c-like domain"/>
    <property type="match status" value="1"/>
</dbReference>
<accession>A0A081N6J0</accession>
<keyword evidence="3 6" id="KW-0479">Metal-binding</keyword>
<dbReference type="PANTHER" id="PTHR40942:SF4">
    <property type="entry name" value="CYTOCHROME C5"/>
    <property type="match status" value="1"/>
</dbReference>
<dbReference type="GO" id="GO:0005506">
    <property type="term" value="F:iron ion binding"/>
    <property type="evidence" value="ECO:0007669"/>
    <property type="project" value="InterPro"/>
</dbReference>
<sequence>MSRVTQIRTLIALIGGLFSILAFAKPVELDEISRKEVAERIAPIGSVCKEGEECAANVGATVSTTSGPRSGEQIFNQFCTACHTSGLLGAPKKDDKAAWETKLSAAGDFSKLLGNAIGGIGSMPPKGTCMDCSDEEMSNAIEFMSGLKP</sequence>
<keyword evidence="9" id="KW-1185">Reference proteome</keyword>
<evidence type="ECO:0000256" key="1">
    <source>
        <dbReference type="ARBA" id="ARBA00022448"/>
    </source>
</evidence>
<evidence type="ECO:0000259" key="7">
    <source>
        <dbReference type="PROSITE" id="PS51007"/>
    </source>
</evidence>
<dbReference type="InterPro" id="IPR036909">
    <property type="entry name" value="Cyt_c-like_dom_sf"/>
</dbReference>
<evidence type="ECO:0000256" key="5">
    <source>
        <dbReference type="ARBA" id="ARBA00023004"/>
    </source>
</evidence>
<organism evidence="8 9">
    <name type="scientific">Endozoicomonas numazuensis</name>
    <dbReference type="NCBI Taxonomy" id="1137799"/>
    <lineage>
        <taxon>Bacteria</taxon>
        <taxon>Pseudomonadati</taxon>
        <taxon>Pseudomonadota</taxon>
        <taxon>Gammaproteobacteria</taxon>
        <taxon>Oceanospirillales</taxon>
        <taxon>Endozoicomonadaceae</taxon>
        <taxon>Endozoicomonas</taxon>
    </lineage>
</organism>
<keyword evidence="2 6" id="KW-0349">Heme</keyword>
<protein>
    <submittedName>
        <fullName evidence="8">Cytochrome C</fullName>
    </submittedName>
</protein>
<dbReference type="InterPro" id="IPR002323">
    <property type="entry name" value="Cyt_CIE"/>
</dbReference>
<dbReference type="RefSeq" id="WP_236631676.1">
    <property type="nucleotide sequence ID" value="NZ_JOKH01000008.1"/>
</dbReference>
<evidence type="ECO:0000256" key="4">
    <source>
        <dbReference type="ARBA" id="ARBA00022982"/>
    </source>
</evidence>
<evidence type="ECO:0000256" key="3">
    <source>
        <dbReference type="ARBA" id="ARBA00022723"/>
    </source>
</evidence>
<dbReference type="PANTHER" id="PTHR40942">
    <property type="match status" value="1"/>
</dbReference>
<keyword evidence="5 6" id="KW-0408">Iron</keyword>
<dbReference type="InterPro" id="IPR009056">
    <property type="entry name" value="Cyt_c-like_dom"/>
</dbReference>
<proteinExistence type="predicted"/>
<reference evidence="8 9" key="1">
    <citation type="submission" date="2014-06" db="EMBL/GenBank/DDBJ databases">
        <title>Whole Genome Sequences of Three Symbiotic Endozoicomonas Bacteria.</title>
        <authorList>
            <person name="Neave M.J."/>
            <person name="Apprill A."/>
            <person name="Voolstra C.R."/>
        </authorList>
    </citation>
    <scope>NUCLEOTIDE SEQUENCE [LARGE SCALE GENOMIC DNA]</scope>
    <source>
        <strain evidence="8 9">DSM 25634</strain>
    </source>
</reference>
<dbReference type="eggNOG" id="COG3245">
    <property type="taxonomic scope" value="Bacteria"/>
</dbReference>
<evidence type="ECO:0000313" key="8">
    <source>
        <dbReference type="EMBL" id="KEQ14063.1"/>
    </source>
</evidence>
<keyword evidence="4" id="KW-0249">Electron transport</keyword>
<dbReference type="Proteomes" id="UP000028073">
    <property type="component" value="Unassembled WGS sequence"/>
</dbReference>
<evidence type="ECO:0000256" key="2">
    <source>
        <dbReference type="ARBA" id="ARBA00022617"/>
    </source>
</evidence>
<dbReference type="PROSITE" id="PS51007">
    <property type="entry name" value="CYTC"/>
    <property type="match status" value="1"/>
</dbReference>
<evidence type="ECO:0000256" key="6">
    <source>
        <dbReference type="PROSITE-ProRule" id="PRU00433"/>
    </source>
</evidence>
<evidence type="ECO:0000313" key="9">
    <source>
        <dbReference type="Proteomes" id="UP000028073"/>
    </source>
</evidence>
<dbReference type="AlphaFoldDB" id="A0A081N6J0"/>
<dbReference type="Pfam" id="PF13442">
    <property type="entry name" value="Cytochrome_CBB3"/>
    <property type="match status" value="1"/>
</dbReference>
<keyword evidence="1" id="KW-0813">Transport</keyword>